<sequence>MNINSTQTGHTPSEEIFDDNTNETDINQILSMELVTTSQLVILVNTTNMIPSQRPFIGNVPTLQNQQTTRQQRRRQRRRERQRERRRQRREVERQQRQEERQRSQQERERYQRFRWMVEPEWDRDYLAYIGFPEYMDELDHDILLEEYEWDKMGPKQRWEQEQLNEFEGFVVLEQISLMQEEIEQPPAINVIDN</sequence>
<feature type="region of interest" description="Disordered" evidence="1">
    <location>
        <begin position="51"/>
        <end position="105"/>
    </location>
</feature>
<accession>A0A9P6GXJ3</accession>
<evidence type="ECO:0000256" key="1">
    <source>
        <dbReference type="SAM" id="MobiDB-lite"/>
    </source>
</evidence>
<organism evidence="2 3">
    <name type="scientific">Nosema granulosis</name>
    <dbReference type="NCBI Taxonomy" id="83296"/>
    <lineage>
        <taxon>Eukaryota</taxon>
        <taxon>Fungi</taxon>
        <taxon>Fungi incertae sedis</taxon>
        <taxon>Microsporidia</taxon>
        <taxon>Nosematidae</taxon>
        <taxon>Nosema</taxon>
    </lineage>
</organism>
<feature type="compositionally biased region" description="Basic residues" evidence="1">
    <location>
        <begin position="71"/>
        <end position="89"/>
    </location>
</feature>
<evidence type="ECO:0000313" key="3">
    <source>
        <dbReference type="Proteomes" id="UP000740883"/>
    </source>
</evidence>
<feature type="region of interest" description="Disordered" evidence="1">
    <location>
        <begin position="1"/>
        <end position="22"/>
    </location>
</feature>
<dbReference type="OrthoDB" id="10065889at2759"/>
<evidence type="ECO:0000313" key="2">
    <source>
        <dbReference type="EMBL" id="KAF9761760.1"/>
    </source>
</evidence>
<protein>
    <submittedName>
        <fullName evidence="2">Uncharacterized protein</fullName>
    </submittedName>
</protein>
<feature type="compositionally biased region" description="Polar residues" evidence="1">
    <location>
        <begin position="1"/>
        <end position="11"/>
    </location>
</feature>
<gene>
    <name evidence="2" type="ORF">NGRA_2405</name>
</gene>
<dbReference type="AlphaFoldDB" id="A0A9P6GXJ3"/>
<name>A0A9P6GXJ3_9MICR</name>
<proteinExistence type="predicted"/>
<comment type="caution">
    <text evidence="2">The sequence shown here is derived from an EMBL/GenBank/DDBJ whole genome shotgun (WGS) entry which is preliminary data.</text>
</comment>
<reference evidence="2 3" key="1">
    <citation type="journal article" date="2020" name="Genome Biol. Evol.">
        <title>Comparative genomics of strictly vertically transmitted, feminizing microsporidia endosymbionts of amphipod crustaceans.</title>
        <authorList>
            <person name="Cormier A."/>
            <person name="Chebbi M.A."/>
            <person name="Giraud I."/>
            <person name="Wattier R."/>
            <person name="Teixeira M."/>
            <person name="Gilbert C."/>
            <person name="Rigaud T."/>
            <person name="Cordaux R."/>
        </authorList>
    </citation>
    <scope>NUCLEOTIDE SEQUENCE [LARGE SCALE GENOMIC DNA]</scope>
    <source>
        <strain evidence="2 3">Ou3-Ou53</strain>
    </source>
</reference>
<keyword evidence="3" id="KW-1185">Reference proteome</keyword>
<feature type="compositionally biased region" description="Basic and acidic residues" evidence="1">
    <location>
        <begin position="90"/>
        <end position="105"/>
    </location>
</feature>
<dbReference type="EMBL" id="SBJO01000259">
    <property type="protein sequence ID" value="KAF9761760.1"/>
    <property type="molecule type" value="Genomic_DNA"/>
</dbReference>
<dbReference type="Proteomes" id="UP000740883">
    <property type="component" value="Unassembled WGS sequence"/>
</dbReference>